<dbReference type="EMBL" id="CADEBD010000344">
    <property type="protein sequence ID" value="CAB3249229.1"/>
    <property type="molecule type" value="Genomic_DNA"/>
</dbReference>
<gene>
    <name evidence="2" type="ORF">APLA_LOCUS12742</name>
</gene>
<organism evidence="2 3">
    <name type="scientific">Arctia plantaginis</name>
    <name type="common">Wood tiger moth</name>
    <name type="synonym">Phalaena plantaginis</name>
    <dbReference type="NCBI Taxonomy" id="874455"/>
    <lineage>
        <taxon>Eukaryota</taxon>
        <taxon>Metazoa</taxon>
        <taxon>Ecdysozoa</taxon>
        <taxon>Arthropoda</taxon>
        <taxon>Hexapoda</taxon>
        <taxon>Insecta</taxon>
        <taxon>Pterygota</taxon>
        <taxon>Neoptera</taxon>
        <taxon>Endopterygota</taxon>
        <taxon>Lepidoptera</taxon>
        <taxon>Glossata</taxon>
        <taxon>Ditrysia</taxon>
        <taxon>Noctuoidea</taxon>
        <taxon>Erebidae</taxon>
        <taxon>Arctiinae</taxon>
        <taxon>Arctia</taxon>
    </lineage>
</organism>
<accession>A0A8S1AQC1</accession>
<evidence type="ECO:0000313" key="3">
    <source>
        <dbReference type="Proteomes" id="UP000494256"/>
    </source>
</evidence>
<reference evidence="2 3" key="1">
    <citation type="submission" date="2020-04" db="EMBL/GenBank/DDBJ databases">
        <authorList>
            <person name="Wallbank WR R."/>
            <person name="Pardo Diaz C."/>
            <person name="Kozak K."/>
            <person name="Martin S."/>
            <person name="Jiggins C."/>
            <person name="Moest M."/>
            <person name="Warren A I."/>
            <person name="Byers J.R.P. K."/>
            <person name="Montejo-Kovacevich G."/>
            <person name="Yen C E."/>
        </authorList>
    </citation>
    <scope>NUCLEOTIDE SEQUENCE [LARGE SCALE GENOMIC DNA]</scope>
</reference>
<dbReference type="Proteomes" id="UP000494256">
    <property type="component" value="Unassembled WGS sequence"/>
</dbReference>
<dbReference type="AlphaFoldDB" id="A0A8S1AQC1"/>
<dbReference type="InterPro" id="IPR019191">
    <property type="entry name" value="Essential_protein_Yae1_N"/>
</dbReference>
<proteinExistence type="predicted"/>
<name>A0A8S1AQC1_ARCPL</name>
<dbReference type="OrthoDB" id="29558at2759"/>
<sequence length="124" mass="14051">MSGEDSPVLSRKTWARTIEPITKIGYMDGASDAQASVYQKSFDVGYEQGFNFGLQLGLTEATICNKQKEIMTNTLMDPRKINCQICLNEVKSQENIGNLYNIQKEKNLELLETQQTLYNSMTQN</sequence>
<protein>
    <recommendedName>
        <fullName evidence="1">Essential protein Yae1 N-terminal domain-containing protein</fullName>
    </recommendedName>
</protein>
<comment type="caution">
    <text evidence="2">The sequence shown here is derived from an EMBL/GenBank/DDBJ whole genome shotgun (WGS) entry which is preliminary data.</text>
</comment>
<evidence type="ECO:0000259" key="1">
    <source>
        <dbReference type="Pfam" id="PF09811"/>
    </source>
</evidence>
<dbReference type="Pfam" id="PF09811">
    <property type="entry name" value="Yae1_N"/>
    <property type="match status" value="1"/>
</dbReference>
<evidence type="ECO:0000313" key="2">
    <source>
        <dbReference type="EMBL" id="CAB3249229.1"/>
    </source>
</evidence>
<feature type="domain" description="Essential protein Yae1 N-terminal" evidence="1">
    <location>
        <begin position="25"/>
        <end position="60"/>
    </location>
</feature>